<evidence type="ECO:0000259" key="1">
    <source>
        <dbReference type="Pfam" id="PF11575"/>
    </source>
</evidence>
<evidence type="ECO:0000313" key="3">
    <source>
        <dbReference type="Proteomes" id="UP000431401"/>
    </source>
</evidence>
<name>A0A7K0DT46_9NOCA</name>
<evidence type="ECO:0000313" key="2">
    <source>
        <dbReference type="EMBL" id="MQY28945.1"/>
    </source>
</evidence>
<dbReference type="Pfam" id="PF11575">
    <property type="entry name" value="FhuF_C"/>
    <property type="match status" value="1"/>
</dbReference>
<gene>
    <name evidence="2" type="ORF">NRB56_45340</name>
</gene>
<comment type="caution">
    <text evidence="2">The sequence shown here is derived from an EMBL/GenBank/DDBJ whole genome shotgun (WGS) entry which is preliminary data.</text>
</comment>
<keyword evidence="3" id="KW-1185">Reference proteome</keyword>
<dbReference type="OrthoDB" id="3290158at2"/>
<sequence>MEMAAVSETLVPGVALTRPEWLGERIADMGISWGTGNSRVSGTLWWCMAASSLVDPIATAYAENRPAPDPALERLVCEVRPDGGIERVFPGPAGTPGSADGARTAGGHVANRARVAGEPVDDSACATGEFVAGITRSTGGFVAVEPSADAARGGAGAEPDSAGARLRETLGRIIPVVAEVSGAGVPSLWAIVADAIGNRALDAGAPEAGATLAGEVAGQLPVPRFTDVGGRTFVRRVSCCLVYEVPGCRMCTSCPKRPAAQRLELLTELATRG</sequence>
<dbReference type="Proteomes" id="UP000431401">
    <property type="component" value="Unassembled WGS sequence"/>
</dbReference>
<dbReference type="AlphaFoldDB" id="A0A7K0DT46"/>
<feature type="domain" description="Ferric siderophore reductase C-terminal" evidence="1">
    <location>
        <begin position="236"/>
        <end position="256"/>
    </location>
</feature>
<reference evidence="2 3" key="1">
    <citation type="submission" date="2019-10" db="EMBL/GenBank/DDBJ databases">
        <title>Nocardia macrotermitis sp. nov. and Nocardia aurantia sp. nov., isolated from the gut of fungus growing-termite Macrotermes natalensis.</title>
        <authorList>
            <person name="Benndorf R."/>
            <person name="Schwitalla J."/>
            <person name="Martin K."/>
            <person name="De Beer W."/>
            <person name="Kaster A.-K."/>
            <person name="Vollmers J."/>
            <person name="Poulsen M."/>
            <person name="Beemelmanns C."/>
        </authorList>
    </citation>
    <scope>NUCLEOTIDE SEQUENCE [LARGE SCALE GENOMIC DNA]</scope>
    <source>
        <strain evidence="2 3">RB56</strain>
    </source>
</reference>
<accession>A0A7K0DT46</accession>
<organism evidence="2 3">
    <name type="scientific">Nocardia aurantia</name>
    <dbReference type="NCBI Taxonomy" id="2585199"/>
    <lineage>
        <taxon>Bacteria</taxon>
        <taxon>Bacillati</taxon>
        <taxon>Actinomycetota</taxon>
        <taxon>Actinomycetes</taxon>
        <taxon>Mycobacteriales</taxon>
        <taxon>Nocardiaceae</taxon>
        <taxon>Nocardia</taxon>
    </lineage>
</organism>
<dbReference type="GO" id="GO:0051537">
    <property type="term" value="F:2 iron, 2 sulfur cluster binding"/>
    <property type="evidence" value="ECO:0007669"/>
    <property type="project" value="InterPro"/>
</dbReference>
<protein>
    <recommendedName>
        <fullName evidence="1">Ferric siderophore reductase C-terminal domain-containing protein</fullName>
    </recommendedName>
</protein>
<proteinExistence type="predicted"/>
<dbReference type="InterPro" id="IPR024726">
    <property type="entry name" value="FhuF_C"/>
</dbReference>
<dbReference type="EMBL" id="WEGI01000010">
    <property type="protein sequence ID" value="MQY28945.1"/>
    <property type="molecule type" value="Genomic_DNA"/>
</dbReference>